<feature type="compositionally biased region" description="Low complexity" evidence="1">
    <location>
        <begin position="351"/>
        <end position="364"/>
    </location>
</feature>
<feature type="region of interest" description="Disordered" evidence="1">
    <location>
        <begin position="329"/>
        <end position="383"/>
    </location>
</feature>
<evidence type="ECO:0000313" key="4">
    <source>
        <dbReference type="EMBL" id="NJP48741.1"/>
    </source>
</evidence>
<gene>
    <name evidence="4" type="ORF">HCJ93_01280</name>
</gene>
<feature type="compositionally biased region" description="Low complexity" evidence="1">
    <location>
        <begin position="421"/>
        <end position="442"/>
    </location>
</feature>
<keyword evidence="2" id="KW-0812">Transmembrane</keyword>
<protein>
    <submittedName>
        <fullName evidence="4">Hydrolase</fullName>
    </submittedName>
</protein>
<dbReference type="Pfam" id="PF00652">
    <property type="entry name" value="Ricin_B_lectin"/>
    <property type="match status" value="1"/>
</dbReference>
<dbReference type="GO" id="GO:0016787">
    <property type="term" value="F:hydrolase activity"/>
    <property type="evidence" value="ECO:0007669"/>
    <property type="project" value="UniProtKB-KW"/>
</dbReference>
<dbReference type="Gene3D" id="2.80.10.50">
    <property type="match status" value="1"/>
</dbReference>
<dbReference type="InterPro" id="IPR000772">
    <property type="entry name" value="Ricin_B_lectin"/>
</dbReference>
<keyword evidence="4" id="KW-0378">Hydrolase</keyword>
<comment type="caution">
    <text evidence="4">The sequence shown here is derived from an EMBL/GenBank/DDBJ whole genome shotgun (WGS) entry which is preliminary data.</text>
</comment>
<reference evidence="4 5" key="1">
    <citation type="submission" date="2020-03" db="EMBL/GenBank/DDBJ databases">
        <title>WGS of actinomycetes isolated from Thailand.</title>
        <authorList>
            <person name="Thawai C."/>
        </authorList>
    </citation>
    <scope>NUCLEOTIDE SEQUENCE [LARGE SCALE GENOMIC DNA]</scope>
    <source>
        <strain evidence="4 5">SBST2-5</strain>
    </source>
</reference>
<dbReference type="Proteomes" id="UP000730591">
    <property type="component" value="Unassembled WGS sequence"/>
</dbReference>
<dbReference type="EMBL" id="JAATEM010000001">
    <property type="protein sequence ID" value="NJP48741.1"/>
    <property type="molecule type" value="Genomic_DNA"/>
</dbReference>
<evidence type="ECO:0000259" key="3">
    <source>
        <dbReference type="SMART" id="SM00458"/>
    </source>
</evidence>
<keyword evidence="2" id="KW-0472">Membrane</keyword>
<feature type="domain" description="Ricin B lectin" evidence="3">
    <location>
        <begin position="458"/>
        <end position="585"/>
    </location>
</feature>
<dbReference type="SMART" id="SM00458">
    <property type="entry name" value="RICIN"/>
    <property type="match status" value="1"/>
</dbReference>
<feature type="region of interest" description="Disordered" evidence="1">
    <location>
        <begin position="416"/>
        <end position="446"/>
    </location>
</feature>
<feature type="transmembrane region" description="Helical" evidence="2">
    <location>
        <begin position="390"/>
        <end position="411"/>
    </location>
</feature>
<keyword evidence="2" id="KW-1133">Transmembrane helix</keyword>
<evidence type="ECO:0000256" key="2">
    <source>
        <dbReference type="SAM" id="Phobius"/>
    </source>
</evidence>
<dbReference type="RefSeq" id="WP_167990243.1">
    <property type="nucleotide sequence ID" value="NZ_JAATEM010000001.1"/>
</dbReference>
<dbReference type="InterPro" id="IPR035992">
    <property type="entry name" value="Ricin_B-like_lectins"/>
</dbReference>
<dbReference type="PROSITE" id="PS50231">
    <property type="entry name" value="RICIN_B_LECTIN"/>
    <property type="match status" value="1"/>
</dbReference>
<sequence length="615" mass="66283">MKRTGPSDSRDSSRSYGLTDEQLSTELRTWTGAAPALHPAGELLDRHWEAVFAYAGLCTDGARAAGMLTTAAFTRLFGETMRLSGPTSAWRPRLLVTVRRIAAEWHADDRRDLLHPSLRAAAGDPGRLAALLLPRPERRLLSGAFQRLNESARCLLWHAEAESEPLAVFARLLGTDEENARLQLERARARFRDECLQLHRELAPDQECRSYLRMLDVSCRRTGVALDPDLRRHLQSCTHCRYAADQLTRFNDGVGTALAEAVLGWRARDYVAARAETAGEPARPGGIPPARQLMDIALAAGDLTGERTFENIAEFSGAGAEAFDQFGAETDRSRPAESFSHPIAEPFPGQSSDSFPVPRRSSPPSRRDHHLAPGPRHAAPRRRAVRRGHLVAGALGLSGLIVLPLVLWAVLGSDDDTGRTPPRAGGPASRTPGAGATPPGGRDPSWIGTGRIIEGALRGQLRNTASGLCVGLAGGRAVTGAEAVLAPCSGADDQLWTYETDGRLHNAADPELCLDSRVGYEVRLGACTGGPGERTDDVRYDYTVQGTLVPRSDQRLALAPAATDGSGALVLKVRTDDDPQRWTLGTVVPADPRLKAVHWDTEPTGPARLTGGRPR</sequence>
<keyword evidence="5" id="KW-1185">Reference proteome</keyword>
<proteinExistence type="predicted"/>
<evidence type="ECO:0000256" key="1">
    <source>
        <dbReference type="SAM" id="MobiDB-lite"/>
    </source>
</evidence>
<accession>A0ABX0ZZW4</accession>
<dbReference type="SUPFAM" id="SSF50370">
    <property type="entry name" value="Ricin B-like lectins"/>
    <property type="match status" value="1"/>
</dbReference>
<organism evidence="4 5">
    <name type="scientific">Streptomyces composti</name>
    <dbReference type="NCBI Taxonomy" id="2720025"/>
    <lineage>
        <taxon>Bacteria</taxon>
        <taxon>Bacillati</taxon>
        <taxon>Actinomycetota</taxon>
        <taxon>Actinomycetes</taxon>
        <taxon>Kitasatosporales</taxon>
        <taxon>Streptomycetaceae</taxon>
        <taxon>Streptomyces</taxon>
    </lineage>
</organism>
<name>A0ABX0ZZW4_9ACTN</name>
<evidence type="ECO:0000313" key="5">
    <source>
        <dbReference type="Proteomes" id="UP000730591"/>
    </source>
</evidence>